<reference evidence="3" key="1">
    <citation type="submission" date="2016-06" db="EMBL/GenBank/DDBJ databases">
        <title>Parallel loss of symbiosis genes in relatives of nitrogen-fixing non-legume Parasponia.</title>
        <authorList>
            <person name="Van Velzen R."/>
            <person name="Holmer R."/>
            <person name="Bu F."/>
            <person name="Rutten L."/>
            <person name="Van Zeijl A."/>
            <person name="Liu W."/>
            <person name="Santuari L."/>
            <person name="Cao Q."/>
            <person name="Sharma T."/>
            <person name="Shen D."/>
            <person name="Roswanjaya Y."/>
            <person name="Wardhani T."/>
            <person name="Kalhor M.S."/>
            <person name="Jansen J."/>
            <person name="Van den Hoogen J."/>
            <person name="Gungor B."/>
            <person name="Hartog M."/>
            <person name="Hontelez J."/>
            <person name="Verver J."/>
            <person name="Yang W.-C."/>
            <person name="Schijlen E."/>
            <person name="Repin R."/>
            <person name="Schilthuizen M."/>
            <person name="Schranz E."/>
            <person name="Heidstra R."/>
            <person name="Miyata K."/>
            <person name="Fedorova E."/>
            <person name="Kohlen W."/>
            <person name="Bisseling T."/>
            <person name="Smit S."/>
            <person name="Geurts R."/>
        </authorList>
    </citation>
    <scope>NUCLEOTIDE SEQUENCE [LARGE SCALE GENOMIC DNA]</scope>
    <source>
        <strain evidence="3">cv. RG33-2</strain>
    </source>
</reference>
<dbReference type="OrthoDB" id="10304729at2759"/>
<dbReference type="EMBL" id="JXTC01000015">
    <property type="protein sequence ID" value="POO00071.1"/>
    <property type="molecule type" value="Genomic_DNA"/>
</dbReference>
<feature type="compositionally biased region" description="Basic residues" evidence="1">
    <location>
        <begin position="92"/>
        <end position="105"/>
    </location>
</feature>
<dbReference type="Proteomes" id="UP000237000">
    <property type="component" value="Unassembled WGS sequence"/>
</dbReference>
<name>A0A2P5FQQ8_TREOI</name>
<proteinExistence type="predicted"/>
<evidence type="ECO:0000313" key="3">
    <source>
        <dbReference type="Proteomes" id="UP000237000"/>
    </source>
</evidence>
<organism evidence="2 3">
    <name type="scientific">Trema orientale</name>
    <name type="common">Charcoal tree</name>
    <name type="synonym">Celtis orientalis</name>
    <dbReference type="NCBI Taxonomy" id="63057"/>
    <lineage>
        <taxon>Eukaryota</taxon>
        <taxon>Viridiplantae</taxon>
        <taxon>Streptophyta</taxon>
        <taxon>Embryophyta</taxon>
        <taxon>Tracheophyta</taxon>
        <taxon>Spermatophyta</taxon>
        <taxon>Magnoliopsida</taxon>
        <taxon>eudicotyledons</taxon>
        <taxon>Gunneridae</taxon>
        <taxon>Pentapetalae</taxon>
        <taxon>rosids</taxon>
        <taxon>fabids</taxon>
        <taxon>Rosales</taxon>
        <taxon>Cannabaceae</taxon>
        <taxon>Trema</taxon>
    </lineage>
</organism>
<dbReference type="AlphaFoldDB" id="A0A2P5FQQ8"/>
<gene>
    <name evidence="2" type="ORF">TorRG33x02_041980</name>
</gene>
<evidence type="ECO:0000313" key="2">
    <source>
        <dbReference type="EMBL" id="POO00071.1"/>
    </source>
</evidence>
<keyword evidence="3" id="KW-1185">Reference proteome</keyword>
<evidence type="ECO:0000256" key="1">
    <source>
        <dbReference type="SAM" id="MobiDB-lite"/>
    </source>
</evidence>
<accession>A0A2P5FQQ8</accession>
<sequence length="112" mass="12939">MPMVLGFKIQQSPCWGNKRLDLQEIAKCELRSQHQNPENSILDIINEPFPQATTHKYSSVEPPCQPGNYPPVQFLDEVPNPRDNEKNQGQQFRKKKNKSNLKKRNNPPIGFI</sequence>
<comment type="caution">
    <text evidence="2">The sequence shown here is derived from an EMBL/GenBank/DDBJ whole genome shotgun (WGS) entry which is preliminary data.</text>
</comment>
<protein>
    <submittedName>
        <fullName evidence="2">Uncharacterized protein</fullName>
    </submittedName>
</protein>
<dbReference type="InParanoid" id="A0A2P5FQQ8"/>
<feature type="region of interest" description="Disordered" evidence="1">
    <location>
        <begin position="53"/>
        <end position="112"/>
    </location>
</feature>